<protein>
    <submittedName>
        <fullName evidence="1">Uncharacterized protein</fullName>
    </submittedName>
</protein>
<evidence type="ECO:0000313" key="1">
    <source>
        <dbReference type="EMBL" id="QNI33079.1"/>
    </source>
</evidence>
<gene>
    <name evidence="1" type="ORF">H7849_03625</name>
</gene>
<dbReference type="Proteomes" id="UP000515312">
    <property type="component" value="Chromosome"/>
</dbReference>
<evidence type="ECO:0000313" key="2">
    <source>
        <dbReference type="Proteomes" id="UP000515312"/>
    </source>
</evidence>
<name>A0A7G8BKK9_9BACT</name>
<keyword evidence="2" id="KW-1185">Reference proteome</keyword>
<proteinExistence type="predicted"/>
<organism evidence="1 2">
    <name type="scientific">Alloacidobacterium dinghuense</name>
    <dbReference type="NCBI Taxonomy" id="2763107"/>
    <lineage>
        <taxon>Bacteria</taxon>
        <taxon>Pseudomonadati</taxon>
        <taxon>Acidobacteriota</taxon>
        <taxon>Terriglobia</taxon>
        <taxon>Terriglobales</taxon>
        <taxon>Acidobacteriaceae</taxon>
        <taxon>Alloacidobacterium</taxon>
    </lineage>
</organism>
<reference evidence="1 2" key="1">
    <citation type="submission" date="2020-08" db="EMBL/GenBank/DDBJ databases">
        <title>Edaphobacter telluris sp. nov. and Acidobacterium dinghuensis sp. nov., two acidobacteria isolated from forest soil.</title>
        <authorList>
            <person name="Fu J."/>
            <person name="Qiu L."/>
        </authorList>
    </citation>
    <scope>NUCLEOTIDE SEQUENCE [LARGE SCALE GENOMIC DNA]</scope>
    <source>
        <strain evidence="1">4Y35</strain>
    </source>
</reference>
<dbReference type="AlphaFoldDB" id="A0A7G8BKK9"/>
<accession>A0A7G8BKK9</accession>
<dbReference type="EMBL" id="CP060394">
    <property type="protein sequence ID" value="QNI33079.1"/>
    <property type="molecule type" value="Genomic_DNA"/>
</dbReference>
<dbReference type="KEGG" id="adin:H7849_03625"/>
<dbReference type="RefSeq" id="WP_186744207.1">
    <property type="nucleotide sequence ID" value="NZ_CP060394.1"/>
</dbReference>
<sequence>MRLGFVQTLIDCRRVGYYDKHIYVERHPQYPVKDGEGKPWFKGEAINLVTVKSDEINPSKDFRIEVTDEPHCSFPLVCPFVSPNENLVALDFHDSFKTCLLARVYVGDGQTPGHTFEDQVFLHEVRWEFDVGGKYAAGPPPSVTRAELNGYRHVGAGLAIPWPYDRPAGIVLDTSPMNYRDLPDGTQVPISTSANSTKQCMVIRQPTTLVKQW</sequence>